<dbReference type="AlphaFoldDB" id="A0A8J6BJN4"/>
<evidence type="ECO:0000313" key="3">
    <source>
        <dbReference type="Proteomes" id="UP000729402"/>
    </source>
</evidence>
<dbReference type="EMBL" id="JAAALK010000082">
    <property type="protein sequence ID" value="KAG8088469.1"/>
    <property type="molecule type" value="Genomic_DNA"/>
</dbReference>
<evidence type="ECO:0000313" key="2">
    <source>
        <dbReference type="EMBL" id="KAG8088469.1"/>
    </source>
</evidence>
<keyword evidence="3" id="KW-1185">Reference proteome</keyword>
<organism evidence="2 3">
    <name type="scientific">Zizania palustris</name>
    <name type="common">Northern wild rice</name>
    <dbReference type="NCBI Taxonomy" id="103762"/>
    <lineage>
        <taxon>Eukaryota</taxon>
        <taxon>Viridiplantae</taxon>
        <taxon>Streptophyta</taxon>
        <taxon>Embryophyta</taxon>
        <taxon>Tracheophyta</taxon>
        <taxon>Spermatophyta</taxon>
        <taxon>Magnoliopsida</taxon>
        <taxon>Liliopsida</taxon>
        <taxon>Poales</taxon>
        <taxon>Poaceae</taxon>
        <taxon>BOP clade</taxon>
        <taxon>Oryzoideae</taxon>
        <taxon>Oryzeae</taxon>
        <taxon>Zizaniinae</taxon>
        <taxon>Zizania</taxon>
    </lineage>
</organism>
<comment type="caution">
    <text evidence="2">The sequence shown here is derived from an EMBL/GenBank/DDBJ whole genome shotgun (WGS) entry which is preliminary data.</text>
</comment>
<proteinExistence type="predicted"/>
<evidence type="ECO:0000256" key="1">
    <source>
        <dbReference type="SAM" id="MobiDB-lite"/>
    </source>
</evidence>
<reference evidence="2" key="2">
    <citation type="submission" date="2021-02" db="EMBL/GenBank/DDBJ databases">
        <authorList>
            <person name="Kimball J.A."/>
            <person name="Haas M.W."/>
            <person name="Macchietto M."/>
            <person name="Kono T."/>
            <person name="Duquette J."/>
            <person name="Shao M."/>
        </authorList>
    </citation>
    <scope>NUCLEOTIDE SEQUENCE</scope>
    <source>
        <tissue evidence="2">Fresh leaf tissue</tissue>
    </source>
</reference>
<reference evidence="2" key="1">
    <citation type="journal article" date="2021" name="bioRxiv">
        <title>Whole Genome Assembly and Annotation of Northern Wild Rice, Zizania palustris L., Supports a Whole Genome Duplication in the Zizania Genus.</title>
        <authorList>
            <person name="Haas M."/>
            <person name="Kono T."/>
            <person name="Macchietto M."/>
            <person name="Millas R."/>
            <person name="McGilp L."/>
            <person name="Shao M."/>
            <person name="Duquette J."/>
            <person name="Hirsch C.N."/>
            <person name="Kimball J."/>
        </authorList>
    </citation>
    <scope>NUCLEOTIDE SEQUENCE</scope>
    <source>
        <tissue evidence="2">Fresh leaf tissue</tissue>
    </source>
</reference>
<accession>A0A8J6BJN4</accession>
<name>A0A8J6BJN4_ZIZPA</name>
<dbReference type="Proteomes" id="UP000729402">
    <property type="component" value="Unassembled WGS sequence"/>
</dbReference>
<gene>
    <name evidence="2" type="ORF">GUJ93_ZPchr0010g10089</name>
</gene>
<sequence length="148" mass="15954">MRRAHRFQAQNCSAPMKCCHVRQEAGAGCCSASVTLPCRVAQPVPHLPAASSTTSRGQPHAGSVHTACQPRKAPPRLTPELPTLLLPPGQAATAITFTGCCSLYHHHPLCQPPLPSPLPIPSQSFPWSTPFPCLARRQRHALLDSFSR</sequence>
<feature type="region of interest" description="Disordered" evidence="1">
    <location>
        <begin position="48"/>
        <end position="74"/>
    </location>
</feature>
<protein>
    <submittedName>
        <fullName evidence="2">Uncharacterized protein</fullName>
    </submittedName>
</protein>